<dbReference type="Pfam" id="PF00156">
    <property type="entry name" value="Pribosyltran"/>
    <property type="match status" value="1"/>
</dbReference>
<keyword evidence="4" id="KW-1185">Reference proteome</keyword>
<feature type="domain" description="Phosphoribosyltransferase" evidence="2">
    <location>
        <begin position="20"/>
        <end position="197"/>
    </location>
</feature>
<protein>
    <submittedName>
        <fullName evidence="3">Phosphoribosyltransferase</fullName>
    </submittedName>
</protein>
<keyword evidence="1" id="KW-0175">Coiled coil</keyword>
<evidence type="ECO:0000313" key="4">
    <source>
        <dbReference type="Proteomes" id="UP001500074"/>
    </source>
</evidence>
<feature type="coiled-coil region" evidence="1">
    <location>
        <begin position="95"/>
        <end position="122"/>
    </location>
</feature>
<dbReference type="Gene3D" id="3.30.1310.20">
    <property type="entry name" value="PRTase-like"/>
    <property type="match status" value="1"/>
</dbReference>
<gene>
    <name evidence="3" type="ORF">GCM10023342_13820</name>
</gene>
<dbReference type="GO" id="GO:0016757">
    <property type="term" value="F:glycosyltransferase activity"/>
    <property type="evidence" value="ECO:0007669"/>
    <property type="project" value="UniProtKB-KW"/>
</dbReference>
<organism evidence="3 4">
    <name type="scientific">Modicisalibacter zincidurans</name>
    <dbReference type="NCBI Taxonomy" id="1178777"/>
    <lineage>
        <taxon>Bacteria</taxon>
        <taxon>Pseudomonadati</taxon>
        <taxon>Pseudomonadota</taxon>
        <taxon>Gammaproteobacteria</taxon>
        <taxon>Oceanospirillales</taxon>
        <taxon>Halomonadaceae</taxon>
        <taxon>Modicisalibacter</taxon>
    </lineage>
</organism>
<name>A0ABP9RAZ1_9GAMM</name>
<dbReference type="Proteomes" id="UP001500074">
    <property type="component" value="Unassembled WGS sequence"/>
</dbReference>
<dbReference type="EMBL" id="BAABKI010000015">
    <property type="protein sequence ID" value="GAA5173963.1"/>
    <property type="molecule type" value="Genomic_DNA"/>
</dbReference>
<keyword evidence="3" id="KW-0808">Transferase</keyword>
<evidence type="ECO:0000259" key="2">
    <source>
        <dbReference type="Pfam" id="PF00156"/>
    </source>
</evidence>
<reference evidence="4" key="1">
    <citation type="journal article" date="2019" name="Int. J. Syst. Evol. Microbiol.">
        <title>The Global Catalogue of Microorganisms (GCM) 10K type strain sequencing project: providing services to taxonomists for standard genome sequencing and annotation.</title>
        <authorList>
            <consortium name="The Broad Institute Genomics Platform"/>
            <consortium name="The Broad Institute Genome Sequencing Center for Infectious Disease"/>
            <person name="Wu L."/>
            <person name="Ma J."/>
        </authorList>
    </citation>
    <scope>NUCLEOTIDE SEQUENCE [LARGE SCALE GENOMIC DNA]</scope>
    <source>
        <strain evidence="4">JCM 18472</strain>
    </source>
</reference>
<proteinExistence type="predicted"/>
<evidence type="ECO:0000313" key="3">
    <source>
        <dbReference type="EMBL" id="GAA5173963.1"/>
    </source>
</evidence>
<dbReference type="RefSeq" id="WP_051907510.1">
    <property type="nucleotide sequence ID" value="NZ_BAABKI010000015.1"/>
</dbReference>
<dbReference type="InterPro" id="IPR029057">
    <property type="entry name" value="PRTase-like"/>
</dbReference>
<accession>A0ABP9RAZ1</accession>
<dbReference type="Gene3D" id="3.40.50.2020">
    <property type="match status" value="1"/>
</dbReference>
<sequence length="226" mass="25029">MTDLPFRDERTELPLRDRHDAGDRLAARLRRQSYRHPLIIGLPRGGVPVAARIAQALKAPLEVLIVRKLGVPGHEEFAMGALASGDVSVLDEALIERLAIDARALQRVVDRERDELERREARYRGERPFPSLAGRDVVLVDDGIATGSTMRAALRAVRKLGAERCILAVPVAPADSLASLSREADDVVCLATPENFSAVGQWYWRFEQTDDEEVRACLAEQAYPEA</sequence>
<dbReference type="CDD" id="cd06223">
    <property type="entry name" value="PRTases_typeI"/>
    <property type="match status" value="1"/>
</dbReference>
<dbReference type="InterPro" id="IPR000836">
    <property type="entry name" value="PRTase_dom"/>
</dbReference>
<comment type="caution">
    <text evidence="3">The sequence shown here is derived from an EMBL/GenBank/DDBJ whole genome shotgun (WGS) entry which is preliminary data.</text>
</comment>
<evidence type="ECO:0000256" key="1">
    <source>
        <dbReference type="SAM" id="Coils"/>
    </source>
</evidence>
<keyword evidence="3" id="KW-0328">Glycosyltransferase</keyword>
<dbReference type="SUPFAM" id="SSF53271">
    <property type="entry name" value="PRTase-like"/>
    <property type="match status" value="1"/>
</dbReference>